<sequence>MAKLEKVNHRVKEYLEDDIEIASHTKDTLSRIFEEVLIVNALKFPKLRIFPSSKFIFSIYESGRRYIVCLERKVCTWGIFKVDEIPCAHTIVESKKITNLHSCYSYFYKPDALVKFYEV</sequence>
<gene>
    <name evidence="1" type="ORF">EJD97_008131</name>
</gene>
<dbReference type="EMBL" id="RXGB01000220">
    <property type="protein sequence ID" value="TMX04498.1"/>
    <property type="molecule type" value="Genomic_DNA"/>
</dbReference>
<evidence type="ECO:0008006" key="2">
    <source>
        <dbReference type="Google" id="ProtNLM"/>
    </source>
</evidence>
<comment type="caution">
    <text evidence="1">The sequence shown here is derived from an EMBL/GenBank/DDBJ whole genome shotgun (WGS) entry which is preliminary data.</text>
</comment>
<protein>
    <recommendedName>
        <fullName evidence="2">SWIM-type domain-containing protein</fullName>
    </recommendedName>
</protein>
<evidence type="ECO:0000313" key="1">
    <source>
        <dbReference type="EMBL" id="TMX04498.1"/>
    </source>
</evidence>
<name>A0A6N2CE68_SOLCI</name>
<organism evidence="1">
    <name type="scientific">Solanum chilense</name>
    <name type="common">Tomato</name>
    <name type="synonym">Lycopersicon chilense</name>
    <dbReference type="NCBI Taxonomy" id="4083"/>
    <lineage>
        <taxon>Eukaryota</taxon>
        <taxon>Viridiplantae</taxon>
        <taxon>Streptophyta</taxon>
        <taxon>Embryophyta</taxon>
        <taxon>Tracheophyta</taxon>
        <taxon>Spermatophyta</taxon>
        <taxon>Magnoliopsida</taxon>
        <taxon>eudicotyledons</taxon>
        <taxon>Gunneridae</taxon>
        <taxon>Pentapetalae</taxon>
        <taxon>asterids</taxon>
        <taxon>lamiids</taxon>
        <taxon>Solanales</taxon>
        <taxon>Solanaceae</taxon>
        <taxon>Solanoideae</taxon>
        <taxon>Solaneae</taxon>
        <taxon>Solanum</taxon>
        <taxon>Solanum subgen. Lycopersicon</taxon>
    </lineage>
</organism>
<reference evidence="1" key="1">
    <citation type="submission" date="2019-05" db="EMBL/GenBank/DDBJ databases">
        <title>The de novo reference genome and transcriptome assemblies of the wild tomato species Solanum chilense.</title>
        <authorList>
            <person name="Stam R."/>
            <person name="Nosenko T."/>
            <person name="Hoerger A.C."/>
            <person name="Stephan W."/>
            <person name="Seidel M.A."/>
            <person name="Kuhn J.M.M."/>
            <person name="Haberer G."/>
            <person name="Tellier A."/>
        </authorList>
    </citation>
    <scope>NUCLEOTIDE SEQUENCE</scope>
    <source>
        <tissue evidence="1">Mature leaves</tissue>
    </source>
</reference>
<proteinExistence type="predicted"/>
<accession>A0A6N2CE68</accession>
<dbReference type="AlphaFoldDB" id="A0A6N2CE68"/>